<dbReference type="PANTHER" id="PTHR12558:SF13">
    <property type="entry name" value="CELL DIVISION CYCLE PROTEIN 27 HOMOLOG"/>
    <property type="match status" value="1"/>
</dbReference>
<dbReference type="OrthoDB" id="264962at2"/>
<evidence type="ECO:0000313" key="5">
    <source>
        <dbReference type="EMBL" id="QDU37189.1"/>
    </source>
</evidence>
<feature type="repeat" description="TPR" evidence="1">
    <location>
        <begin position="1302"/>
        <end position="1335"/>
    </location>
</feature>
<dbReference type="EMBL" id="CP036275">
    <property type="protein sequence ID" value="QDU37189.1"/>
    <property type="molecule type" value="Genomic_DNA"/>
</dbReference>
<gene>
    <name evidence="5" type="ORF">Mal4_14980</name>
</gene>
<keyword evidence="1" id="KW-0802">TPR repeat</keyword>
<dbReference type="SMART" id="SM00028">
    <property type="entry name" value="TPR"/>
    <property type="match status" value="11"/>
</dbReference>
<keyword evidence="4" id="KW-0812">Transmembrane</keyword>
<keyword evidence="4" id="KW-0472">Membrane</keyword>
<dbReference type="Gene3D" id="1.25.40.10">
    <property type="entry name" value="Tetratricopeptide repeat domain"/>
    <property type="match status" value="5"/>
</dbReference>
<proteinExistence type="predicted"/>
<evidence type="ECO:0000313" key="6">
    <source>
        <dbReference type="Proteomes" id="UP000320496"/>
    </source>
</evidence>
<protein>
    <submittedName>
        <fullName evidence="5">Tetratricopeptide repeat protein</fullName>
    </submittedName>
</protein>
<evidence type="ECO:0000256" key="3">
    <source>
        <dbReference type="SAM" id="MobiDB-lite"/>
    </source>
</evidence>
<evidence type="ECO:0000256" key="2">
    <source>
        <dbReference type="SAM" id="Coils"/>
    </source>
</evidence>
<feature type="compositionally biased region" description="Polar residues" evidence="3">
    <location>
        <begin position="17"/>
        <end position="31"/>
    </location>
</feature>
<feature type="region of interest" description="Disordered" evidence="3">
    <location>
        <begin position="1"/>
        <end position="47"/>
    </location>
</feature>
<evidence type="ECO:0000256" key="1">
    <source>
        <dbReference type="PROSITE-ProRule" id="PRU00339"/>
    </source>
</evidence>
<dbReference type="InterPro" id="IPR019734">
    <property type="entry name" value="TPR_rpt"/>
</dbReference>
<organism evidence="5 6">
    <name type="scientific">Maioricimonas rarisocia</name>
    <dbReference type="NCBI Taxonomy" id="2528026"/>
    <lineage>
        <taxon>Bacteria</taxon>
        <taxon>Pseudomonadati</taxon>
        <taxon>Planctomycetota</taxon>
        <taxon>Planctomycetia</taxon>
        <taxon>Planctomycetales</taxon>
        <taxon>Planctomycetaceae</taxon>
        <taxon>Maioricimonas</taxon>
    </lineage>
</organism>
<dbReference type="Proteomes" id="UP000320496">
    <property type="component" value="Chromosome"/>
</dbReference>
<dbReference type="Pfam" id="PF13432">
    <property type="entry name" value="TPR_16"/>
    <property type="match status" value="2"/>
</dbReference>
<dbReference type="Pfam" id="PF14559">
    <property type="entry name" value="TPR_19"/>
    <property type="match status" value="5"/>
</dbReference>
<dbReference type="KEGG" id="mri:Mal4_14980"/>
<dbReference type="SUPFAM" id="SSF48452">
    <property type="entry name" value="TPR-like"/>
    <property type="match status" value="4"/>
</dbReference>
<feature type="repeat" description="TPR" evidence="1">
    <location>
        <begin position="658"/>
        <end position="691"/>
    </location>
</feature>
<dbReference type="PROSITE" id="PS50005">
    <property type="entry name" value="TPR"/>
    <property type="match status" value="3"/>
</dbReference>
<keyword evidence="4" id="KW-1133">Transmembrane helix</keyword>
<sequence length="1457" mass="163402">MPPMSTPERLGPRDSTDQLLTGRQPTRQTAIPLSDSDEPGSERIDDDRPSNINLRLLIISVVLAVAAVVGVRTLHQVQMRRMAHRYYELYEDAWEKGELRTGVGYLRRYVELAPHETEAQFELVNAQAEAALDSNSSGLLFRAFLDAEETLRESPELDDLRSKVVDLSIRMGRLRDAIFHLKQLNARNPHNADRQLLLARCFEADGRMLEASSALRRVIELDPRRFNVYSRLARILHDHLDNRAAADSLLNELVSSNRRSPDALLVRARFRLGNGETDAALSDIQRAWQLAPTSRDVLVLAADVVAARTGTTNEAAGSLDFDQLRQRIDAALKETPDDVELLEAAARAEFMAGRLDVARARLEHAREHHPEKAHLIWMLADIHILEDNLDTARQLLKQLEEMNASSGLQTFLQARMAMNAREWLRARTLLDSIRIASIEQPMVRSQIELARARCYAELGQVLQQEQSYRKSIDHFSGTVEHVLGLADALRAQGRLEDAITELRRASAHPDIKLQLARLLFVRNLQLTSVLRKWDEIETLLNAVDAAKTDPAGVLLLRASVLAARDQHESARKLIEEEIARGGEDVRLWIGLSQLEQAAGNQDEALAVLETARQRLGDSPDLTRARIRYWSRRPPPEDGDPLKQIAAEVPKTVDLEVRHELLVQLASAWRARGDLDEAHRLLRQAAETRPDALQTWEALFDLAMLRGRNADARDCLEEIRRIEGPDGIQTKLCTARLYMLQARYGETERLSLARELLLDAAELLPGSARIRTLLAEVDEHLGRPDAAIEHYRAAIDMGETDPRVVRRLVDLLYARGRVVDAEVVVERMLERPLLQDSDFGRVAAIVSLHSARTVRAIELARKAVPEGSTNYADHLWLGQVYWAAAELDEAESSFRRALELARDQVQPWLGLASFLSGTGRSDEAAQLTDQIPEHLPPLDAAVATAQCFEMAGQIEAARTQYLEMLELKPDDAANCWLVASFLLRQDEVEEARKLLQRVIDLGEPPTVVIAARRAMAVLLAAQGTPTAHETAVEMIDRNLEVARSADDLRVKTRLLALRPSRSNHEEIVKILTELEREQSLTDEDTVRLARSYFAIGDSQRGEELMRVTIAGRRTSTDLLAGCLDLAFDNVPTSGDIQSWMDTLTSLEPKSFRTRELQIRQFAFLGQDDLAVQQISRILGDTPPSEQIETSLRTADALTRLIQNLENNGRSITADRLALEAEQLYRDVASAAPEHLLDLARYLSFRWRPAEALAVCQQAAESSPPEELAAAYVEIILMHGVESSTAAKIQKWFAEELERQPDAAILHLHFASFAQLIREYDLAIEHYRRTIELEPQTAAAYNELAVLLLLHERDADEALPAVRTAIEIQGSHPALLDTEAMVLIEMEQFEEASRLLERAIAEQPSPVYYFHLAQAVLPASRTSARHALQTGIRLGLQPAALHPLERNAFQQLASEFTGE</sequence>
<name>A0A517Z3W9_9PLAN</name>
<evidence type="ECO:0000256" key="4">
    <source>
        <dbReference type="SAM" id="Phobius"/>
    </source>
</evidence>
<reference evidence="5 6" key="1">
    <citation type="submission" date="2019-02" db="EMBL/GenBank/DDBJ databases">
        <title>Deep-cultivation of Planctomycetes and their phenomic and genomic characterization uncovers novel biology.</title>
        <authorList>
            <person name="Wiegand S."/>
            <person name="Jogler M."/>
            <person name="Boedeker C."/>
            <person name="Pinto D."/>
            <person name="Vollmers J."/>
            <person name="Rivas-Marin E."/>
            <person name="Kohn T."/>
            <person name="Peeters S.H."/>
            <person name="Heuer A."/>
            <person name="Rast P."/>
            <person name="Oberbeckmann S."/>
            <person name="Bunk B."/>
            <person name="Jeske O."/>
            <person name="Meyerdierks A."/>
            <person name="Storesund J.E."/>
            <person name="Kallscheuer N."/>
            <person name="Luecker S."/>
            <person name="Lage O.M."/>
            <person name="Pohl T."/>
            <person name="Merkel B.J."/>
            <person name="Hornburger P."/>
            <person name="Mueller R.-W."/>
            <person name="Bruemmer F."/>
            <person name="Labrenz M."/>
            <person name="Spormann A.M."/>
            <person name="Op den Camp H."/>
            <person name="Overmann J."/>
            <person name="Amann R."/>
            <person name="Jetten M.S.M."/>
            <person name="Mascher T."/>
            <person name="Medema M.H."/>
            <person name="Devos D.P."/>
            <person name="Kaster A.-K."/>
            <person name="Ovreas L."/>
            <person name="Rohde M."/>
            <person name="Galperin M.Y."/>
            <person name="Jogler C."/>
        </authorList>
    </citation>
    <scope>NUCLEOTIDE SEQUENCE [LARGE SCALE GENOMIC DNA]</scope>
    <source>
        <strain evidence="5 6">Mal4</strain>
    </source>
</reference>
<keyword evidence="2" id="KW-0175">Coiled coil</keyword>
<dbReference type="PANTHER" id="PTHR12558">
    <property type="entry name" value="CELL DIVISION CYCLE 16,23,27"/>
    <property type="match status" value="1"/>
</dbReference>
<keyword evidence="6" id="KW-1185">Reference proteome</keyword>
<accession>A0A517Z3W9</accession>
<feature type="coiled-coil region" evidence="2">
    <location>
        <begin position="1186"/>
        <end position="1220"/>
    </location>
</feature>
<feature type="transmembrane region" description="Helical" evidence="4">
    <location>
        <begin position="52"/>
        <end position="71"/>
    </location>
</feature>
<feature type="repeat" description="TPR" evidence="1">
    <location>
        <begin position="870"/>
        <end position="903"/>
    </location>
</feature>
<dbReference type="InterPro" id="IPR011990">
    <property type="entry name" value="TPR-like_helical_dom_sf"/>
</dbReference>